<keyword evidence="5" id="KW-1185">Reference proteome</keyword>
<name>A0A4U3EXR6_9GAMM</name>
<dbReference type="Proteomes" id="UP000661012">
    <property type="component" value="Unassembled WGS sequence"/>
</dbReference>
<dbReference type="Proteomes" id="UP000306393">
    <property type="component" value="Unassembled WGS sequence"/>
</dbReference>
<reference evidence="3 4" key="1">
    <citation type="journal article" date="2019" name="Sci. Rep.">
        <title>Differences in resource use lead to coexistence of seed-transmitted microbial populations.</title>
        <authorList>
            <person name="Torres-Cortes G."/>
            <person name="Garcia B.J."/>
            <person name="Compant S."/>
            <person name="Rezki S."/>
            <person name="Jones P."/>
            <person name="Preveaux A."/>
            <person name="Briand M."/>
            <person name="Roulet A."/>
            <person name="Bouchez O."/>
            <person name="Jacobson D."/>
            <person name="Barret M."/>
        </authorList>
    </citation>
    <scope>NUCLEOTIDE SEQUENCE [LARGE SCALE GENOMIC DNA]</scope>
    <source>
        <strain evidence="3 4">CFBP13511</strain>
    </source>
</reference>
<dbReference type="PROSITE" id="PS51257">
    <property type="entry name" value="PROKAR_LIPOPROTEIN"/>
    <property type="match status" value="1"/>
</dbReference>
<evidence type="ECO:0000256" key="1">
    <source>
        <dbReference type="SAM" id="SignalP"/>
    </source>
</evidence>
<sequence length="90" mass="10134">MLRKTGLICAMLLLCGCATITSHTVGNNPKNSFYAGTQLDYHTLHDCFWCWLDLPVSIVGDTLMLPYDTWHYYHTPETPAKTKKSSAPVK</sequence>
<comment type="caution">
    <text evidence="3">The sequence shown here is derived from an EMBL/GenBank/DDBJ whole genome shotgun (WGS) entry which is preliminary data.</text>
</comment>
<keyword evidence="3" id="KW-0449">Lipoprotein</keyword>
<evidence type="ECO:0000313" key="5">
    <source>
        <dbReference type="Proteomes" id="UP000661012"/>
    </source>
</evidence>
<evidence type="ECO:0000313" key="3">
    <source>
        <dbReference type="EMBL" id="TKJ85623.1"/>
    </source>
</evidence>
<proteinExistence type="predicted"/>
<evidence type="ECO:0000313" key="4">
    <source>
        <dbReference type="Proteomes" id="UP000306393"/>
    </source>
</evidence>
<gene>
    <name evidence="3" type="ORF">EpCFBP13511_19615</name>
    <name evidence="2" type="ORF">IFT93_04990</name>
</gene>
<dbReference type="RefSeq" id="WP_137269900.1">
    <property type="nucleotide sequence ID" value="NZ_JACYMQ010000007.1"/>
</dbReference>
<dbReference type="InterPro" id="IPR010780">
    <property type="entry name" value="DUF1375"/>
</dbReference>
<evidence type="ECO:0000313" key="2">
    <source>
        <dbReference type="EMBL" id="MBD8105780.1"/>
    </source>
</evidence>
<dbReference type="AlphaFoldDB" id="A0A4U3EXR6"/>
<dbReference type="Pfam" id="PF07119">
    <property type="entry name" value="DUF1375"/>
    <property type="match status" value="1"/>
</dbReference>
<dbReference type="EMBL" id="QGAC01000022">
    <property type="protein sequence ID" value="TKJ85623.1"/>
    <property type="molecule type" value="Genomic_DNA"/>
</dbReference>
<reference evidence="2 5" key="2">
    <citation type="journal article" date="2020" name="FEMS Microbiol. Ecol.">
        <title>Temporal dynamics of bacterial communities during seed development and maturation.</title>
        <authorList>
            <person name="Chesneau G."/>
            <person name="Torres-Cortes G."/>
            <person name="Briand M."/>
            <person name="Darrasse A."/>
            <person name="Preveaux A."/>
            <person name="Marais C."/>
            <person name="Jacques M.A."/>
            <person name="Shade A."/>
            <person name="Barret M."/>
        </authorList>
    </citation>
    <scope>NUCLEOTIDE SEQUENCE [LARGE SCALE GENOMIC DNA]</scope>
    <source>
        <strain evidence="2 5">CFBP13732</strain>
    </source>
</reference>
<accession>A0A4U3EXR6</accession>
<feature type="chain" id="PRO_5020933302" evidence="1">
    <location>
        <begin position="25"/>
        <end position="90"/>
    </location>
</feature>
<dbReference type="EMBL" id="JACYNN010000002">
    <property type="protein sequence ID" value="MBD8105780.1"/>
    <property type="molecule type" value="Genomic_DNA"/>
</dbReference>
<feature type="signal peptide" evidence="1">
    <location>
        <begin position="1"/>
        <end position="24"/>
    </location>
</feature>
<protein>
    <submittedName>
        <fullName evidence="3">YceK/YidQ family lipoprotein</fullName>
    </submittedName>
</protein>
<keyword evidence="1" id="KW-0732">Signal</keyword>
<dbReference type="STRING" id="1219360.GCA_001571305_00536"/>
<dbReference type="OrthoDB" id="5679649at2"/>
<organism evidence="3 4">
    <name type="scientific">Erwinia persicina</name>
    <dbReference type="NCBI Taxonomy" id="55211"/>
    <lineage>
        <taxon>Bacteria</taxon>
        <taxon>Pseudomonadati</taxon>
        <taxon>Pseudomonadota</taxon>
        <taxon>Gammaproteobacteria</taxon>
        <taxon>Enterobacterales</taxon>
        <taxon>Erwiniaceae</taxon>
        <taxon>Erwinia</taxon>
    </lineage>
</organism>